<accession>A0AA86SSK1</accession>
<dbReference type="EMBL" id="OY731404">
    <property type="protein sequence ID" value="CAJ1968977.1"/>
    <property type="molecule type" value="Genomic_DNA"/>
</dbReference>
<organism evidence="1 2">
    <name type="scientific">Sphenostylis stenocarpa</name>
    <dbReference type="NCBI Taxonomy" id="92480"/>
    <lineage>
        <taxon>Eukaryota</taxon>
        <taxon>Viridiplantae</taxon>
        <taxon>Streptophyta</taxon>
        <taxon>Embryophyta</taxon>
        <taxon>Tracheophyta</taxon>
        <taxon>Spermatophyta</taxon>
        <taxon>Magnoliopsida</taxon>
        <taxon>eudicotyledons</taxon>
        <taxon>Gunneridae</taxon>
        <taxon>Pentapetalae</taxon>
        <taxon>rosids</taxon>
        <taxon>fabids</taxon>
        <taxon>Fabales</taxon>
        <taxon>Fabaceae</taxon>
        <taxon>Papilionoideae</taxon>
        <taxon>50 kb inversion clade</taxon>
        <taxon>NPAAA clade</taxon>
        <taxon>indigoferoid/millettioid clade</taxon>
        <taxon>Phaseoleae</taxon>
        <taxon>Sphenostylis</taxon>
    </lineage>
</organism>
<proteinExistence type="predicted"/>
<name>A0AA86SSK1_9FABA</name>
<protein>
    <submittedName>
        <fullName evidence="1">Uncharacterized protein</fullName>
    </submittedName>
</protein>
<reference evidence="1" key="1">
    <citation type="submission" date="2023-10" db="EMBL/GenBank/DDBJ databases">
        <authorList>
            <person name="Domelevo Entfellner J.-B."/>
        </authorList>
    </citation>
    <scope>NUCLEOTIDE SEQUENCE</scope>
</reference>
<sequence length="61" mass="7180">PNQLFDFVSLHGRMNTPLSTKFVFNVNILLWLNRFVLTAAFESIKGLLRRIVLRRLFDSED</sequence>
<feature type="non-terminal residue" evidence="1">
    <location>
        <position position="1"/>
    </location>
</feature>
<gene>
    <name evidence="1" type="ORF">AYBTSS11_LOCUS22004</name>
</gene>
<dbReference type="AlphaFoldDB" id="A0AA86SSK1"/>
<keyword evidence="2" id="KW-1185">Reference proteome</keyword>
<dbReference type="Gramene" id="rna-AYBTSS11_LOCUS22004">
    <property type="protein sequence ID" value="CAJ1968977.1"/>
    <property type="gene ID" value="gene-AYBTSS11_LOCUS22004"/>
</dbReference>
<evidence type="ECO:0000313" key="2">
    <source>
        <dbReference type="Proteomes" id="UP001189624"/>
    </source>
</evidence>
<evidence type="ECO:0000313" key="1">
    <source>
        <dbReference type="EMBL" id="CAJ1968977.1"/>
    </source>
</evidence>
<dbReference type="Proteomes" id="UP001189624">
    <property type="component" value="Chromosome 7"/>
</dbReference>